<dbReference type="PANTHER" id="PTHR43692">
    <property type="entry name" value="UDP-N-ACETYLMURAMOYLALANINE--D-GLUTAMATE LIGASE"/>
    <property type="match status" value="1"/>
</dbReference>
<keyword evidence="9 10" id="KW-0573">Peptidoglycan synthesis</keyword>
<comment type="catalytic activity">
    <reaction evidence="9 10">
        <text>UDP-N-acetyl-alpha-D-muramoyl-L-alanine + D-glutamate + ATP = UDP-N-acetyl-alpha-D-muramoyl-L-alanyl-D-glutamate + ADP + phosphate + H(+)</text>
        <dbReference type="Rhea" id="RHEA:16429"/>
        <dbReference type="ChEBI" id="CHEBI:15378"/>
        <dbReference type="ChEBI" id="CHEBI:29986"/>
        <dbReference type="ChEBI" id="CHEBI:30616"/>
        <dbReference type="ChEBI" id="CHEBI:43474"/>
        <dbReference type="ChEBI" id="CHEBI:83898"/>
        <dbReference type="ChEBI" id="CHEBI:83900"/>
        <dbReference type="ChEBI" id="CHEBI:456216"/>
        <dbReference type="EC" id="6.3.2.9"/>
    </reaction>
</comment>
<evidence type="ECO:0000256" key="4">
    <source>
        <dbReference type="ARBA" id="ARBA00022598"/>
    </source>
</evidence>
<evidence type="ECO:0000256" key="3">
    <source>
        <dbReference type="ARBA" id="ARBA00022490"/>
    </source>
</evidence>
<keyword evidence="7 9" id="KW-0067">ATP-binding</keyword>
<dbReference type="RefSeq" id="WP_267613870.1">
    <property type="nucleotide sequence ID" value="NZ_JAOVZQ010000001.1"/>
</dbReference>
<evidence type="ECO:0000256" key="5">
    <source>
        <dbReference type="ARBA" id="ARBA00022618"/>
    </source>
</evidence>
<dbReference type="GO" id="GO:0008764">
    <property type="term" value="F:UDP-N-acetylmuramoylalanine-D-glutamate ligase activity"/>
    <property type="evidence" value="ECO:0007669"/>
    <property type="project" value="UniProtKB-EC"/>
</dbReference>
<comment type="subcellular location">
    <subcellularLocation>
        <location evidence="1 9 10">Cytoplasm</location>
    </subcellularLocation>
</comment>
<evidence type="ECO:0000259" key="11">
    <source>
        <dbReference type="Pfam" id="PF02875"/>
    </source>
</evidence>
<dbReference type="SUPFAM" id="SSF53623">
    <property type="entry name" value="MurD-like peptide ligases, catalytic domain"/>
    <property type="match status" value="1"/>
</dbReference>
<evidence type="ECO:0000256" key="7">
    <source>
        <dbReference type="ARBA" id="ARBA00022840"/>
    </source>
</evidence>
<dbReference type="PANTHER" id="PTHR43692:SF1">
    <property type="entry name" value="UDP-N-ACETYLMURAMOYLALANINE--D-GLUTAMATE LIGASE"/>
    <property type="match status" value="1"/>
</dbReference>
<comment type="function">
    <text evidence="9 10">Cell wall formation. Catalyzes the addition of glutamate to the nucleotide precursor UDP-N-acetylmuramoyl-L-alanine (UMA).</text>
</comment>
<comment type="pathway">
    <text evidence="2 9 10">Cell wall biogenesis; peptidoglycan biosynthesis.</text>
</comment>
<keyword evidence="5 9" id="KW-0132">Cell division</keyword>
<dbReference type="InterPro" id="IPR036615">
    <property type="entry name" value="Mur_ligase_C_dom_sf"/>
</dbReference>
<dbReference type="PROSITE" id="PS01011">
    <property type="entry name" value="FOLYLPOLYGLU_SYNT_1"/>
    <property type="match status" value="1"/>
</dbReference>
<keyword evidence="14" id="KW-1185">Reference proteome</keyword>
<evidence type="ECO:0000256" key="6">
    <source>
        <dbReference type="ARBA" id="ARBA00022741"/>
    </source>
</evidence>
<comment type="similarity">
    <text evidence="9">Belongs to the MurCDEF family.</text>
</comment>
<dbReference type="Pfam" id="PF08245">
    <property type="entry name" value="Mur_ligase_M"/>
    <property type="match status" value="1"/>
</dbReference>
<dbReference type="EMBL" id="JAOVZQ010000001">
    <property type="protein sequence ID" value="MCY0096017.1"/>
    <property type="molecule type" value="Genomic_DNA"/>
</dbReference>
<keyword evidence="9 10" id="KW-0133">Cell shape</keyword>
<dbReference type="InterPro" id="IPR004101">
    <property type="entry name" value="Mur_ligase_C"/>
</dbReference>
<accession>A0ABT3YK64</accession>
<comment type="caution">
    <text evidence="13">The sequence shown here is derived from an EMBL/GenBank/DDBJ whole genome shotgun (WGS) entry which is preliminary data.</text>
</comment>
<dbReference type="Pfam" id="PF02875">
    <property type="entry name" value="Mur_ligase_C"/>
    <property type="match status" value="1"/>
</dbReference>
<keyword evidence="3 9" id="KW-0963">Cytoplasm</keyword>
<dbReference type="HAMAP" id="MF_00639">
    <property type="entry name" value="MurD"/>
    <property type="match status" value="1"/>
</dbReference>
<evidence type="ECO:0000259" key="12">
    <source>
        <dbReference type="Pfam" id="PF08245"/>
    </source>
</evidence>
<evidence type="ECO:0000256" key="10">
    <source>
        <dbReference type="RuleBase" id="RU003664"/>
    </source>
</evidence>
<organism evidence="13 14">
    <name type="scientific">Hoeflea ulvae</name>
    <dbReference type="NCBI Taxonomy" id="2983764"/>
    <lineage>
        <taxon>Bacteria</taxon>
        <taxon>Pseudomonadati</taxon>
        <taxon>Pseudomonadota</taxon>
        <taxon>Alphaproteobacteria</taxon>
        <taxon>Hyphomicrobiales</taxon>
        <taxon>Rhizobiaceae</taxon>
        <taxon>Hoeflea</taxon>
    </lineage>
</organism>
<keyword evidence="8 9" id="KW-0131">Cell cycle</keyword>
<evidence type="ECO:0000313" key="14">
    <source>
        <dbReference type="Proteomes" id="UP001081283"/>
    </source>
</evidence>
<dbReference type="Gene3D" id="3.90.190.20">
    <property type="entry name" value="Mur ligase, C-terminal domain"/>
    <property type="match status" value="1"/>
</dbReference>
<dbReference type="NCBIfam" id="TIGR01087">
    <property type="entry name" value="murD"/>
    <property type="match status" value="1"/>
</dbReference>
<gene>
    <name evidence="9 13" type="primary">murD</name>
    <name evidence="13" type="ORF">OEG82_18630</name>
</gene>
<name>A0ABT3YK64_9HYPH</name>
<dbReference type="SUPFAM" id="SSF51735">
    <property type="entry name" value="NAD(P)-binding Rossmann-fold domains"/>
    <property type="match status" value="1"/>
</dbReference>
<keyword evidence="6 9" id="KW-0547">Nucleotide-binding</keyword>
<feature type="binding site" evidence="9">
    <location>
        <begin position="121"/>
        <end position="127"/>
    </location>
    <ligand>
        <name>ATP</name>
        <dbReference type="ChEBI" id="CHEBI:30616"/>
    </ligand>
</feature>
<dbReference type="Proteomes" id="UP001081283">
    <property type="component" value="Unassembled WGS sequence"/>
</dbReference>
<evidence type="ECO:0000256" key="8">
    <source>
        <dbReference type="ARBA" id="ARBA00023306"/>
    </source>
</evidence>
<dbReference type="InterPro" id="IPR036565">
    <property type="entry name" value="Mur-like_cat_sf"/>
</dbReference>
<dbReference type="SUPFAM" id="SSF53244">
    <property type="entry name" value="MurD-like peptide ligases, peptide-binding domain"/>
    <property type="match status" value="1"/>
</dbReference>
<evidence type="ECO:0000256" key="2">
    <source>
        <dbReference type="ARBA" id="ARBA00004752"/>
    </source>
</evidence>
<evidence type="ECO:0000256" key="1">
    <source>
        <dbReference type="ARBA" id="ARBA00004496"/>
    </source>
</evidence>
<dbReference type="InterPro" id="IPR013221">
    <property type="entry name" value="Mur_ligase_cen"/>
</dbReference>
<reference evidence="13" key="1">
    <citation type="submission" date="2022-10" db="EMBL/GenBank/DDBJ databases">
        <title>Hoeflea sp. J2-29, isolated from marine algae.</title>
        <authorList>
            <person name="Kristyanto S."/>
            <person name="Kim J.M."/>
            <person name="Jeon C.O."/>
        </authorList>
    </citation>
    <scope>NUCLEOTIDE SEQUENCE</scope>
    <source>
        <strain evidence="13">J2-29</strain>
    </source>
</reference>
<dbReference type="Gene3D" id="3.40.50.720">
    <property type="entry name" value="NAD(P)-binding Rossmann-like Domain"/>
    <property type="match status" value="1"/>
</dbReference>
<dbReference type="InterPro" id="IPR005762">
    <property type="entry name" value="MurD"/>
</dbReference>
<feature type="domain" description="Mur ligase central" evidence="12">
    <location>
        <begin position="119"/>
        <end position="297"/>
    </location>
</feature>
<dbReference type="EC" id="6.3.2.9" evidence="9 10"/>
<keyword evidence="4 9" id="KW-0436">Ligase</keyword>
<evidence type="ECO:0000313" key="13">
    <source>
        <dbReference type="EMBL" id="MCY0096017.1"/>
    </source>
</evidence>
<sequence length="473" mass="49119">MIPASTFRDRRVALFGLGGSGLATAKSLTAGGAHVMAWDDNPAQVAAAQAAGIPVADLHDIDWASLNTLVLAPGVPLTDPKPHWTAELANRHGVEIIGDVEIFARERRAHAPGSPFIAITGTNGKSTTTALIAHLIAHSGRDAQLGGNIGTAVLTLAPPAPGRVHVVECSSYQIDLAPSLDPSAGLLLNLTPDHLDRHGSMQHYAEVKTRLVAQSDLAIIGVDDDWCSGIAELLESKGRRVERISKDQKLADGFHAQGSKILQAGNGSSREVADLDGITTLRGAHNAQNAAAAIAACRSVGLSDDEIRAGLAAFPGLKHRMQPVARLGAVVFVNDSKATNAEAAAPALQSFERIYWIAGGLPKEGGIAALEPYFPRIAKAYLIGEAAAGFAASIGAHAPFEISGTLDKAVAAAASDAAADPAAMPVVLLSPACASFDQYRNFEVRGDAFVSLVSALDDIEMLIDVESNGENHG</sequence>
<protein>
    <recommendedName>
        <fullName evidence="9 10">UDP-N-acetylmuramoylalanine--D-glutamate ligase</fullName>
        <ecNumber evidence="9 10">6.3.2.9</ecNumber>
    </recommendedName>
    <alternativeName>
        <fullName evidence="9">D-glutamic acid-adding enzyme</fullName>
    </alternativeName>
    <alternativeName>
        <fullName evidence="9">UDP-N-acetylmuramoyl-L-alanyl-D-glutamate synthetase</fullName>
    </alternativeName>
</protein>
<feature type="domain" description="Mur ligase C-terminal" evidence="11">
    <location>
        <begin position="319"/>
        <end position="433"/>
    </location>
</feature>
<dbReference type="InterPro" id="IPR018109">
    <property type="entry name" value="Folylpolyglutamate_synth_CS"/>
</dbReference>
<keyword evidence="9 10" id="KW-0961">Cell wall biogenesis/degradation</keyword>
<dbReference type="Gene3D" id="3.40.1190.10">
    <property type="entry name" value="Mur-like, catalytic domain"/>
    <property type="match status" value="1"/>
</dbReference>
<dbReference type="InterPro" id="IPR036291">
    <property type="entry name" value="NAD(P)-bd_dom_sf"/>
</dbReference>
<proteinExistence type="inferred from homology"/>
<evidence type="ECO:0000256" key="9">
    <source>
        <dbReference type="HAMAP-Rule" id="MF_00639"/>
    </source>
</evidence>